<evidence type="ECO:0000313" key="2">
    <source>
        <dbReference type="Proteomes" id="UP000064893"/>
    </source>
</evidence>
<dbReference type="AlphaFoldDB" id="A0A0S2HYW6"/>
<name>A0A0S2HYW6_9BACT</name>
<dbReference type="STRING" id="1307839.L21SP5_01370"/>
<evidence type="ECO:0000313" key="1">
    <source>
        <dbReference type="EMBL" id="ALO15020.1"/>
    </source>
</evidence>
<keyword evidence="2" id="KW-1185">Reference proteome</keyword>
<dbReference type="KEGG" id="blq:L21SP5_01370"/>
<dbReference type="EMBL" id="CP013118">
    <property type="protein sequence ID" value="ALO15020.1"/>
    <property type="molecule type" value="Genomic_DNA"/>
</dbReference>
<gene>
    <name evidence="1" type="ORF">L21SP5_01370</name>
</gene>
<accession>A0A0S2HYW6</accession>
<dbReference type="Proteomes" id="UP000064893">
    <property type="component" value="Chromosome"/>
</dbReference>
<organism evidence="1 2">
    <name type="scientific">Salinivirga cyanobacteriivorans</name>
    <dbReference type="NCBI Taxonomy" id="1307839"/>
    <lineage>
        <taxon>Bacteria</taxon>
        <taxon>Pseudomonadati</taxon>
        <taxon>Bacteroidota</taxon>
        <taxon>Bacteroidia</taxon>
        <taxon>Bacteroidales</taxon>
        <taxon>Salinivirgaceae</taxon>
        <taxon>Salinivirga</taxon>
    </lineage>
</organism>
<protein>
    <submittedName>
        <fullName evidence="1">Uncharacterized protein</fullName>
    </submittedName>
</protein>
<proteinExistence type="predicted"/>
<reference evidence="1 2" key="1">
    <citation type="submission" date="2015-11" db="EMBL/GenBank/DDBJ databases">
        <title>Description and complete genome sequence of a novel strain predominating in hypersaline microbial mats and representing a new family of the Bacteriodetes phylum.</title>
        <authorList>
            <person name="Spring S."/>
            <person name="Bunk B."/>
            <person name="Sproer C."/>
            <person name="Klenk H.-P."/>
        </authorList>
    </citation>
    <scope>NUCLEOTIDE SEQUENCE [LARGE SCALE GENOMIC DNA]</scope>
    <source>
        <strain evidence="1 2">L21-Spi-D4</strain>
    </source>
</reference>
<sequence length="41" mass="4819">MKSIEQIIYFYGLLLPTRLIPISTNRNKNYTLVANDKISLY</sequence>